<dbReference type="InterPro" id="IPR048020">
    <property type="entry name" value="Transpos_IS3"/>
</dbReference>
<reference evidence="3 4" key="1">
    <citation type="submission" date="2014-01" db="EMBL/GenBank/DDBJ databases">
        <title>Draft genome sequencing of Bacillus alcalophilus CGMCC 1.3604.</title>
        <authorList>
            <person name="Yang J."/>
            <person name="Diao L."/>
            <person name="Yang S."/>
        </authorList>
    </citation>
    <scope>NUCLEOTIDE SEQUENCE [LARGE SCALE GENOMIC DNA]</scope>
    <source>
        <strain evidence="3 4">CGMCC 1.3604</strain>
    </source>
</reference>
<proteinExistence type="predicted"/>
<dbReference type="SUPFAM" id="SSF53098">
    <property type="entry name" value="Ribonuclease H-like"/>
    <property type="match status" value="1"/>
</dbReference>
<dbReference type="InterPro" id="IPR012337">
    <property type="entry name" value="RNaseH-like_sf"/>
</dbReference>
<dbReference type="NCBIfam" id="NF033516">
    <property type="entry name" value="transpos_IS3"/>
    <property type="match status" value="1"/>
</dbReference>
<dbReference type="EMBL" id="JALP01000083">
    <property type="protein sequence ID" value="THG91227.1"/>
    <property type="molecule type" value="Genomic_DNA"/>
</dbReference>
<dbReference type="InterPro" id="IPR036397">
    <property type="entry name" value="RNaseH_sf"/>
</dbReference>
<dbReference type="PANTHER" id="PTHR46889:SF4">
    <property type="entry name" value="TRANSPOSASE INSO FOR INSERTION SEQUENCE ELEMENT IS911B-RELATED"/>
    <property type="match status" value="1"/>
</dbReference>
<dbReference type="AlphaFoldDB" id="A0A4S4K2S1"/>
<dbReference type="InterPro" id="IPR025948">
    <property type="entry name" value="HTH-like_dom"/>
</dbReference>
<dbReference type="Gene3D" id="3.30.420.10">
    <property type="entry name" value="Ribonuclease H-like superfamily/Ribonuclease H"/>
    <property type="match status" value="1"/>
</dbReference>
<evidence type="ECO:0000313" key="4">
    <source>
        <dbReference type="Proteomes" id="UP000297014"/>
    </source>
</evidence>
<dbReference type="PROSITE" id="PS50994">
    <property type="entry name" value="INTEGRASE"/>
    <property type="match status" value="1"/>
</dbReference>
<feature type="domain" description="Integrase catalytic" evidence="2">
    <location>
        <begin position="124"/>
        <end position="287"/>
    </location>
</feature>
<sequence>MKFHFIYKQRKEFRIVKMCQVLKVSKSGYYKWLNNRDIGSTQAEKKKKVMSKIRRLFFENRKVYGSPRITRELHKEGVKLTEKTVGRYMREMNLRAIPKQKFVVTTDSKHNHPIYPNLLQRQFNPDRPNTVWTTDITYIWTSQGWLYLAVVIDLFSRKIVGWSTEKTMTKELPLRALNMAIRTRKPPKGLIHHSDRGSQYTSKDYIARLVECKMQISMSRKGNCYDNACTESFFASLKKELVYRHKYTSREKASKEIWKYIMSFYNVRRSHSTIGYVSPKEYEKMYREGALQIQGDNAA</sequence>
<evidence type="ECO:0000313" key="3">
    <source>
        <dbReference type="EMBL" id="THG91227.1"/>
    </source>
</evidence>
<dbReference type="Pfam" id="PF13276">
    <property type="entry name" value="HTH_21"/>
    <property type="match status" value="1"/>
</dbReference>
<dbReference type="Pfam" id="PF13333">
    <property type="entry name" value="rve_2"/>
    <property type="match status" value="1"/>
</dbReference>
<dbReference type="Proteomes" id="UP000297014">
    <property type="component" value="Unassembled WGS sequence"/>
</dbReference>
<name>A0A4S4K2S1_ALKAL</name>
<dbReference type="InterPro" id="IPR050900">
    <property type="entry name" value="Transposase_IS3/IS150/IS904"/>
</dbReference>
<dbReference type="GO" id="GO:0003676">
    <property type="term" value="F:nucleic acid binding"/>
    <property type="evidence" value="ECO:0007669"/>
    <property type="project" value="InterPro"/>
</dbReference>
<comment type="caution">
    <text evidence="3">The sequence shown here is derived from an EMBL/GenBank/DDBJ whole genome shotgun (WGS) entry which is preliminary data.</text>
</comment>
<evidence type="ECO:0000256" key="1">
    <source>
        <dbReference type="ARBA" id="ARBA00002286"/>
    </source>
</evidence>
<dbReference type="Pfam" id="PF00665">
    <property type="entry name" value="rve"/>
    <property type="match status" value="1"/>
</dbReference>
<accession>A0A4S4K2S1</accession>
<comment type="function">
    <text evidence="1">Involved in the transposition of the insertion sequence.</text>
</comment>
<dbReference type="PANTHER" id="PTHR46889">
    <property type="entry name" value="TRANSPOSASE INSF FOR INSERTION SEQUENCE IS3B-RELATED"/>
    <property type="match status" value="1"/>
</dbReference>
<gene>
    <name evidence="3" type="ORF">AJ85_06225</name>
</gene>
<organism evidence="3 4">
    <name type="scientific">Alkalihalobacillus alcalophilus ATCC 27647 = CGMCC 1.3604</name>
    <dbReference type="NCBI Taxonomy" id="1218173"/>
    <lineage>
        <taxon>Bacteria</taxon>
        <taxon>Bacillati</taxon>
        <taxon>Bacillota</taxon>
        <taxon>Bacilli</taxon>
        <taxon>Bacillales</taxon>
        <taxon>Bacillaceae</taxon>
        <taxon>Alkalihalobacillus</taxon>
    </lineage>
</organism>
<dbReference type="RefSeq" id="WP_003322479.1">
    <property type="nucleotide sequence ID" value="NZ_JALP01000083.1"/>
</dbReference>
<protein>
    <submittedName>
        <fullName evidence="3">Transposase</fullName>
    </submittedName>
</protein>
<evidence type="ECO:0000259" key="2">
    <source>
        <dbReference type="PROSITE" id="PS50994"/>
    </source>
</evidence>
<dbReference type="GO" id="GO:0015074">
    <property type="term" value="P:DNA integration"/>
    <property type="evidence" value="ECO:0007669"/>
    <property type="project" value="InterPro"/>
</dbReference>
<dbReference type="InterPro" id="IPR001584">
    <property type="entry name" value="Integrase_cat-core"/>
</dbReference>